<protein>
    <submittedName>
        <fullName evidence="1">Cytoplasmic protein</fullName>
    </submittedName>
</protein>
<evidence type="ECO:0000313" key="1">
    <source>
        <dbReference type="EMBL" id="TMQ67990.1"/>
    </source>
</evidence>
<dbReference type="AlphaFoldDB" id="A0A538TWH7"/>
<organism evidence="1 2">
    <name type="scientific">Eiseniibacteriota bacterium</name>
    <dbReference type="NCBI Taxonomy" id="2212470"/>
    <lineage>
        <taxon>Bacteria</taxon>
        <taxon>Candidatus Eiseniibacteriota</taxon>
    </lineage>
</organism>
<accession>A0A538TWH7</accession>
<reference evidence="1 2" key="1">
    <citation type="journal article" date="2019" name="Nat. Microbiol.">
        <title>Mediterranean grassland soil C-N compound turnover is dependent on rainfall and depth, and is mediated by genomically divergent microorganisms.</title>
        <authorList>
            <person name="Diamond S."/>
            <person name="Andeer P.F."/>
            <person name="Li Z."/>
            <person name="Crits-Christoph A."/>
            <person name="Burstein D."/>
            <person name="Anantharaman K."/>
            <person name="Lane K.R."/>
            <person name="Thomas B.C."/>
            <person name="Pan C."/>
            <person name="Northen T.R."/>
            <person name="Banfield J.F."/>
        </authorList>
    </citation>
    <scope>NUCLEOTIDE SEQUENCE [LARGE SCALE GENOMIC DNA]</scope>
    <source>
        <strain evidence="1">WS_8</strain>
    </source>
</reference>
<gene>
    <name evidence="1" type="ORF">E6K78_02875</name>
</gene>
<dbReference type="InterPro" id="IPR014710">
    <property type="entry name" value="RmlC-like_jellyroll"/>
</dbReference>
<sequence>MKPSLRDGTVLLVLAIALGVVATVVRAQDPVKAPDHSLLFENDQVRVCEFTAKPGETVALDSRPNHFAYMLAPAKMKFTTADGKVVEREYAAGDIRWSDAVTHTVENIGDTQAKALVVELKGPAKKQKK</sequence>
<comment type="caution">
    <text evidence="1">The sequence shown here is derived from an EMBL/GenBank/DDBJ whole genome shotgun (WGS) entry which is preliminary data.</text>
</comment>
<dbReference type="EMBL" id="VBOY01000020">
    <property type="protein sequence ID" value="TMQ67990.1"/>
    <property type="molecule type" value="Genomic_DNA"/>
</dbReference>
<name>A0A538TWH7_UNCEI</name>
<dbReference type="Gene3D" id="2.60.120.10">
    <property type="entry name" value="Jelly Rolls"/>
    <property type="match status" value="1"/>
</dbReference>
<proteinExistence type="predicted"/>
<dbReference type="Proteomes" id="UP000316609">
    <property type="component" value="Unassembled WGS sequence"/>
</dbReference>
<evidence type="ECO:0000313" key="2">
    <source>
        <dbReference type="Proteomes" id="UP000316609"/>
    </source>
</evidence>